<comment type="subcellular location">
    <subcellularLocation>
        <location evidence="1">Cell membrane</location>
        <topology evidence="1">Multi-pass membrane protein</topology>
    </subcellularLocation>
</comment>
<evidence type="ECO:0000256" key="5">
    <source>
        <dbReference type="ARBA" id="ARBA00022692"/>
    </source>
</evidence>
<evidence type="ECO:0000313" key="9">
    <source>
        <dbReference type="EMBL" id="MDQ0324553.1"/>
    </source>
</evidence>
<accession>A0ABU0C213</accession>
<feature type="transmembrane region" description="Helical" evidence="8">
    <location>
        <begin position="174"/>
        <end position="193"/>
    </location>
</feature>
<evidence type="ECO:0000256" key="6">
    <source>
        <dbReference type="ARBA" id="ARBA00022989"/>
    </source>
</evidence>
<feature type="transmembrane region" description="Helical" evidence="8">
    <location>
        <begin position="120"/>
        <end position="143"/>
    </location>
</feature>
<gene>
    <name evidence="9" type="ORF">J2R99_000402</name>
</gene>
<evidence type="ECO:0000313" key="10">
    <source>
        <dbReference type="Proteomes" id="UP001230253"/>
    </source>
</evidence>
<keyword evidence="10" id="KW-1185">Reference proteome</keyword>
<proteinExistence type="inferred from homology"/>
<keyword evidence="5 8" id="KW-0812">Transmembrane</keyword>
<comment type="similarity">
    <text evidence="2">Belongs to the AzlC family.</text>
</comment>
<evidence type="ECO:0000256" key="2">
    <source>
        <dbReference type="ARBA" id="ARBA00010735"/>
    </source>
</evidence>
<dbReference type="EMBL" id="JAUSUK010000001">
    <property type="protein sequence ID" value="MDQ0324553.1"/>
    <property type="molecule type" value="Genomic_DNA"/>
</dbReference>
<dbReference type="RefSeq" id="WP_307152828.1">
    <property type="nucleotide sequence ID" value="NZ_JAUSUK010000001.1"/>
</dbReference>
<keyword evidence="3" id="KW-0813">Transport</keyword>
<name>A0ABU0C213_9BRAD</name>
<evidence type="ECO:0000256" key="7">
    <source>
        <dbReference type="ARBA" id="ARBA00023136"/>
    </source>
</evidence>
<dbReference type="Proteomes" id="UP001230253">
    <property type="component" value="Unassembled WGS sequence"/>
</dbReference>
<dbReference type="InterPro" id="IPR011606">
    <property type="entry name" value="Brnchd-chn_aa_trnsp_permease"/>
</dbReference>
<keyword evidence="4" id="KW-1003">Cell membrane</keyword>
<dbReference type="PANTHER" id="PTHR34979">
    <property type="entry name" value="INNER MEMBRANE PROTEIN YGAZ"/>
    <property type="match status" value="1"/>
</dbReference>
<dbReference type="Pfam" id="PF03591">
    <property type="entry name" value="AzlC"/>
    <property type="match status" value="1"/>
</dbReference>
<feature type="transmembrane region" description="Helical" evidence="8">
    <location>
        <begin position="58"/>
        <end position="83"/>
    </location>
</feature>
<dbReference type="PANTHER" id="PTHR34979:SF1">
    <property type="entry name" value="INNER MEMBRANE PROTEIN YGAZ"/>
    <property type="match status" value="1"/>
</dbReference>
<evidence type="ECO:0000256" key="1">
    <source>
        <dbReference type="ARBA" id="ARBA00004651"/>
    </source>
</evidence>
<keyword evidence="6 8" id="KW-1133">Transmembrane helix</keyword>
<evidence type="ECO:0000256" key="8">
    <source>
        <dbReference type="SAM" id="Phobius"/>
    </source>
</evidence>
<evidence type="ECO:0000256" key="3">
    <source>
        <dbReference type="ARBA" id="ARBA00022448"/>
    </source>
</evidence>
<feature type="transmembrane region" description="Helical" evidence="8">
    <location>
        <begin position="199"/>
        <end position="218"/>
    </location>
</feature>
<organism evidence="9 10">
    <name type="scientific">Rhodopseudomonas julia</name>
    <dbReference type="NCBI Taxonomy" id="200617"/>
    <lineage>
        <taxon>Bacteria</taxon>
        <taxon>Pseudomonadati</taxon>
        <taxon>Pseudomonadota</taxon>
        <taxon>Alphaproteobacteria</taxon>
        <taxon>Hyphomicrobiales</taxon>
        <taxon>Nitrobacteraceae</taxon>
        <taxon>Rhodopseudomonas</taxon>
    </lineage>
</organism>
<keyword evidence="7 8" id="KW-0472">Membrane</keyword>
<comment type="caution">
    <text evidence="9">The sequence shown here is derived from an EMBL/GenBank/DDBJ whole genome shotgun (WGS) entry which is preliminary data.</text>
</comment>
<sequence>MLSILPLAVGAALYGLAFGVLAAQAGFPWWGVGLMSAGVHAGSSQIVAVDQFSAGSGLVGAIVAGAIMNLRYLGITASLAGILARLPPWRRLLALHLTSDENWALTISERGKDPSIGAPFLLGAGSVMFVTWFASTAIGAQIGAVLPDLDAAGLGFAFTAAFIAMARSMAPRRIAAFLPWGVTFALAIGLNSAEISRAPAILAASLAGLALAALLRTYGRRA</sequence>
<reference evidence="9 10" key="1">
    <citation type="submission" date="2023-07" db="EMBL/GenBank/DDBJ databases">
        <title>Genomic Encyclopedia of Type Strains, Phase IV (KMG-IV): sequencing the most valuable type-strain genomes for metagenomic binning, comparative biology and taxonomic classification.</title>
        <authorList>
            <person name="Goeker M."/>
        </authorList>
    </citation>
    <scope>NUCLEOTIDE SEQUENCE [LARGE SCALE GENOMIC DNA]</scope>
    <source>
        <strain evidence="9 10">DSM 11549</strain>
    </source>
</reference>
<evidence type="ECO:0000256" key="4">
    <source>
        <dbReference type="ARBA" id="ARBA00022475"/>
    </source>
</evidence>
<feature type="transmembrane region" description="Helical" evidence="8">
    <location>
        <begin position="149"/>
        <end position="167"/>
    </location>
</feature>
<protein>
    <submittedName>
        <fullName evidence="9">Branched-subunit amino acid permease</fullName>
    </submittedName>
</protein>